<sequence length="217" mass="22222">MLVTGRGAGRHPEIVDLALRSRVPVGLVTDQELATVSDATTPQGIVAVCPALDVDLATALAGAPRLIVCCAEIRDPGNAGTVIRCADAAGADAVILGSASVDLYNPKTVRASTGSLFHLPIVTDADLPVALDRCRDRGLQVLAAAGGGAYALDELVRNGDLAQPTVWLLGNEARGLDQDLLVAADRVVSVPIYGAAESLNLSTAAAVCLYASAFAQR</sequence>
<dbReference type="GO" id="GO:0003723">
    <property type="term" value="F:RNA binding"/>
    <property type="evidence" value="ECO:0007669"/>
    <property type="project" value="InterPro"/>
</dbReference>
<comment type="caution">
    <text evidence="6">The sequence shown here is derived from an EMBL/GenBank/DDBJ whole genome shotgun (WGS) entry which is preliminary data.</text>
</comment>
<keyword evidence="7" id="KW-1185">Reference proteome</keyword>
<accession>A0A917W149</accession>
<dbReference type="EMBL" id="BMMZ01000001">
    <property type="protein sequence ID" value="GGL49459.1"/>
    <property type="molecule type" value="Genomic_DNA"/>
</dbReference>
<dbReference type="Pfam" id="PF00588">
    <property type="entry name" value="SpoU_methylase"/>
    <property type="match status" value="1"/>
</dbReference>
<dbReference type="Gene3D" id="3.40.1280.10">
    <property type="match status" value="1"/>
</dbReference>
<dbReference type="PANTHER" id="PTHR43191">
    <property type="entry name" value="RRNA METHYLTRANSFERASE 3"/>
    <property type="match status" value="1"/>
</dbReference>
<dbReference type="CDD" id="cd18095">
    <property type="entry name" value="SpoU-like_rRNA-MTase"/>
    <property type="match status" value="1"/>
</dbReference>
<evidence type="ECO:0000259" key="5">
    <source>
        <dbReference type="Pfam" id="PF08032"/>
    </source>
</evidence>
<name>A0A917W149_9ACTN</name>
<evidence type="ECO:0000256" key="3">
    <source>
        <dbReference type="ARBA" id="ARBA00022679"/>
    </source>
</evidence>
<dbReference type="InterPro" id="IPR051259">
    <property type="entry name" value="rRNA_Methyltransferase"/>
</dbReference>
<keyword evidence="2 6" id="KW-0489">Methyltransferase</keyword>
<evidence type="ECO:0000313" key="7">
    <source>
        <dbReference type="Proteomes" id="UP000613840"/>
    </source>
</evidence>
<reference evidence="6" key="2">
    <citation type="submission" date="2020-09" db="EMBL/GenBank/DDBJ databases">
        <authorList>
            <person name="Sun Q."/>
            <person name="Zhou Y."/>
        </authorList>
    </citation>
    <scope>NUCLEOTIDE SEQUENCE</scope>
    <source>
        <strain evidence="6">CGMCC 4.7306</strain>
    </source>
</reference>
<dbReference type="SUPFAM" id="SSF75217">
    <property type="entry name" value="alpha/beta knot"/>
    <property type="match status" value="1"/>
</dbReference>
<feature type="domain" description="tRNA/rRNA methyltransferase SpoU type" evidence="4">
    <location>
        <begin position="66"/>
        <end position="210"/>
    </location>
</feature>
<proteinExistence type="inferred from homology"/>
<evidence type="ECO:0000256" key="2">
    <source>
        <dbReference type="ARBA" id="ARBA00022603"/>
    </source>
</evidence>
<protein>
    <submittedName>
        <fullName evidence="6">RNA methyltransferase</fullName>
    </submittedName>
</protein>
<reference evidence="6" key="1">
    <citation type="journal article" date="2014" name="Int. J. Syst. Evol. Microbiol.">
        <title>Complete genome sequence of Corynebacterium casei LMG S-19264T (=DSM 44701T), isolated from a smear-ripened cheese.</title>
        <authorList>
            <consortium name="US DOE Joint Genome Institute (JGI-PGF)"/>
            <person name="Walter F."/>
            <person name="Albersmeier A."/>
            <person name="Kalinowski J."/>
            <person name="Ruckert C."/>
        </authorList>
    </citation>
    <scope>NUCLEOTIDE SEQUENCE</scope>
    <source>
        <strain evidence="6">CGMCC 4.7306</strain>
    </source>
</reference>
<comment type="similarity">
    <text evidence="1">Belongs to the class IV-like SAM-binding methyltransferase superfamily. RNA methyltransferase TrmH family.</text>
</comment>
<dbReference type="InterPro" id="IPR029028">
    <property type="entry name" value="Alpha/beta_knot_MTases"/>
</dbReference>
<dbReference type="PANTHER" id="PTHR43191:SF2">
    <property type="entry name" value="RRNA METHYLTRANSFERASE 3, MITOCHONDRIAL"/>
    <property type="match status" value="1"/>
</dbReference>
<dbReference type="GO" id="GO:0006396">
    <property type="term" value="P:RNA processing"/>
    <property type="evidence" value="ECO:0007669"/>
    <property type="project" value="InterPro"/>
</dbReference>
<dbReference type="Proteomes" id="UP000613840">
    <property type="component" value="Unassembled WGS sequence"/>
</dbReference>
<dbReference type="Pfam" id="PF08032">
    <property type="entry name" value="SpoU_sub_bind"/>
    <property type="match status" value="1"/>
</dbReference>
<dbReference type="InterPro" id="IPR001537">
    <property type="entry name" value="SpoU_MeTrfase"/>
</dbReference>
<dbReference type="GO" id="GO:0032259">
    <property type="term" value="P:methylation"/>
    <property type="evidence" value="ECO:0007669"/>
    <property type="project" value="UniProtKB-KW"/>
</dbReference>
<dbReference type="GO" id="GO:0005737">
    <property type="term" value="C:cytoplasm"/>
    <property type="evidence" value="ECO:0007669"/>
    <property type="project" value="UniProtKB-ARBA"/>
</dbReference>
<evidence type="ECO:0000259" key="4">
    <source>
        <dbReference type="Pfam" id="PF00588"/>
    </source>
</evidence>
<dbReference type="SUPFAM" id="SSF55315">
    <property type="entry name" value="L30e-like"/>
    <property type="match status" value="1"/>
</dbReference>
<evidence type="ECO:0000256" key="1">
    <source>
        <dbReference type="ARBA" id="ARBA00007228"/>
    </source>
</evidence>
<feature type="domain" description="RNA 2-O ribose methyltransferase substrate binding" evidence="5">
    <location>
        <begin position="7"/>
        <end position="52"/>
    </location>
</feature>
<dbReference type="AlphaFoldDB" id="A0A917W149"/>
<dbReference type="GO" id="GO:0008173">
    <property type="term" value="F:RNA methyltransferase activity"/>
    <property type="evidence" value="ECO:0007669"/>
    <property type="project" value="InterPro"/>
</dbReference>
<dbReference type="InterPro" id="IPR029026">
    <property type="entry name" value="tRNA_m1G_MTases_N"/>
</dbReference>
<gene>
    <name evidence="6" type="primary">spoU</name>
    <name evidence="6" type="ORF">GCM10011575_04480</name>
</gene>
<keyword evidence="3" id="KW-0808">Transferase</keyword>
<evidence type="ECO:0000313" key="6">
    <source>
        <dbReference type="EMBL" id="GGL49459.1"/>
    </source>
</evidence>
<dbReference type="InterPro" id="IPR029064">
    <property type="entry name" value="Ribosomal_eL30-like_sf"/>
</dbReference>
<organism evidence="6 7">
    <name type="scientific">Microlunatus endophyticus</name>
    <dbReference type="NCBI Taxonomy" id="1716077"/>
    <lineage>
        <taxon>Bacteria</taxon>
        <taxon>Bacillati</taxon>
        <taxon>Actinomycetota</taxon>
        <taxon>Actinomycetes</taxon>
        <taxon>Propionibacteriales</taxon>
        <taxon>Propionibacteriaceae</taxon>
        <taxon>Microlunatus</taxon>
    </lineage>
</organism>
<dbReference type="InterPro" id="IPR013123">
    <property type="entry name" value="SpoU_subst-bd"/>
</dbReference>